<organism evidence="1 2">
    <name type="scientific">Candidatus Scalindua arabica</name>
    <dbReference type="NCBI Taxonomy" id="1127984"/>
    <lineage>
        <taxon>Bacteria</taxon>
        <taxon>Pseudomonadati</taxon>
        <taxon>Planctomycetota</taxon>
        <taxon>Candidatus Brocadiia</taxon>
        <taxon>Candidatus Brocadiales</taxon>
        <taxon>Candidatus Scalinduaceae</taxon>
        <taxon>Candidatus Scalindua</taxon>
    </lineage>
</organism>
<gene>
    <name evidence="1" type="ORF">MAG551_00334</name>
</gene>
<sequence length="79" mass="9138">MKKHWKAGVSFGLTSGAITNMGLMVGLHSWTHDHKPSDIESRIYKFSYLRCIFCKTNTGDDYYLPVLNCFSFKHLVDFM</sequence>
<dbReference type="EMBL" id="JAANXD010000018">
    <property type="protein sequence ID" value="MBS1257292.1"/>
    <property type="molecule type" value="Genomic_DNA"/>
</dbReference>
<evidence type="ECO:0000313" key="1">
    <source>
        <dbReference type="EMBL" id="MBS1257292.1"/>
    </source>
</evidence>
<proteinExistence type="predicted"/>
<protein>
    <submittedName>
        <fullName evidence="1">Uncharacterized protein</fullName>
    </submittedName>
</protein>
<name>A0A941VYX7_9BACT</name>
<dbReference type="AlphaFoldDB" id="A0A941VYX7"/>
<accession>A0A941VYX7</accession>
<evidence type="ECO:0000313" key="2">
    <source>
        <dbReference type="Proteomes" id="UP000722750"/>
    </source>
</evidence>
<reference evidence="1" key="1">
    <citation type="journal article" date="2021" name="ISME J.">
        <title>Fine-scale metabolic discontinuity in a stratified prokaryote microbiome of a Red Sea deep halocline.</title>
        <authorList>
            <person name="Michoud G."/>
            <person name="Ngugi D.K."/>
            <person name="Barozzi A."/>
            <person name="Merlino G."/>
            <person name="Calleja M.L."/>
            <person name="Delgado-Huertas A."/>
            <person name="Moran X.A.G."/>
            <person name="Daffonchio D."/>
        </authorList>
    </citation>
    <scope>NUCLEOTIDE SEQUENCE</scope>
    <source>
        <strain evidence="1">SuakinDeep_MAG55_1</strain>
    </source>
</reference>
<dbReference type="Proteomes" id="UP000722750">
    <property type="component" value="Unassembled WGS sequence"/>
</dbReference>
<comment type="caution">
    <text evidence="1">The sequence shown here is derived from an EMBL/GenBank/DDBJ whole genome shotgun (WGS) entry which is preliminary data.</text>
</comment>